<dbReference type="InterPro" id="IPR009057">
    <property type="entry name" value="Homeodomain-like_sf"/>
</dbReference>
<dbReference type="SUPFAM" id="SSF46689">
    <property type="entry name" value="Homeodomain-like"/>
    <property type="match status" value="2"/>
</dbReference>
<dbReference type="EMBL" id="QOZG01000014">
    <property type="protein sequence ID" value="RCS21812.1"/>
    <property type="molecule type" value="Genomic_DNA"/>
</dbReference>
<accession>A0A368K065</accession>
<evidence type="ECO:0000256" key="1">
    <source>
        <dbReference type="ARBA" id="ARBA00023015"/>
    </source>
</evidence>
<feature type="domain" description="HTH araC/xylS-type" evidence="4">
    <location>
        <begin position="170"/>
        <end position="266"/>
    </location>
</feature>
<evidence type="ECO:0000256" key="3">
    <source>
        <dbReference type="ARBA" id="ARBA00023163"/>
    </source>
</evidence>
<dbReference type="OrthoDB" id="9806208at2"/>
<dbReference type="GO" id="GO:0003700">
    <property type="term" value="F:DNA-binding transcription factor activity"/>
    <property type="evidence" value="ECO:0007669"/>
    <property type="project" value="InterPro"/>
</dbReference>
<evidence type="ECO:0000259" key="4">
    <source>
        <dbReference type="PROSITE" id="PS01124"/>
    </source>
</evidence>
<keyword evidence="1" id="KW-0805">Transcription regulation</keyword>
<dbReference type="Proteomes" id="UP000253420">
    <property type="component" value="Unassembled WGS sequence"/>
</dbReference>
<dbReference type="InterPro" id="IPR050204">
    <property type="entry name" value="AraC_XylS_family_regulators"/>
</dbReference>
<keyword evidence="2" id="KW-0238">DNA-binding</keyword>
<keyword evidence="3" id="KW-0804">Transcription</keyword>
<keyword evidence="6" id="KW-1185">Reference proteome</keyword>
<dbReference type="Gene3D" id="1.10.10.60">
    <property type="entry name" value="Homeodomain-like"/>
    <property type="match status" value="1"/>
</dbReference>
<evidence type="ECO:0000313" key="5">
    <source>
        <dbReference type="EMBL" id="RCS21812.1"/>
    </source>
</evidence>
<protein>
    <submittedName>
        <fullName evidence="5">AraC family transcriptional regulator</fullName>
    </submittedName>
</protein>
<dbReference type="InterPro" id="IPR018060">
    <property type="entry name" value="HTH_AraC"/>
</dbReference>
<dbReference type="Pfam" id="PF12833">
    <property type="entry name" value="HTH_18"/>
    <property type="match status" value="1"/>
</dbReference>
<dbReference type="PROSITE" id="PS01124">
    <property type="entry name" value="HTH_ARAC_FAMILY_2"/>
    <property type="match status" value="1"/>
</dbReference>
<dbReference type="SMART" id="SM00342">
    <property type="entry name" value="HTH_ARAC"/>
    <property type="match status" value="1"/>
</dbReference>
<proteinExistence type="predicted"/>
<dbReference type="PANTHER" id="PTHR46796:SF6">
    <property type="entry name" value="ARAC SUBFAMILY"/>
    <property type="match status" value="1"/>
</dbReference>
<dbReference type="AlphaFoldDB" id="A0A368K065"/>
<name>A0A368K065_9HYPH</name>
<dbReference type="GO" id="GO:0043565">
    <property type="term" value="F:sequence-specific DNA binding"/>
    <property type="evidence" value="ECO:0007669"/>
    <property type="project" value="InterPro"/>
</dbReference>
<dbReference type="RefSeq" id="WP_114442582.1">
    <property type="nucleotide sequence ID" value="NZ_QOZG01000014.1"/>
</dbReference>
<organism evidence="5 6">
    <name type="scientific">Phyllobacterium salinisoli</name>
    <dbReference type="NCBI Taxonomy" id="1899321"/>
    <lineage>
        <taxon>Bacteria</taxon>
        <taxon>Pseudomonadati</taxon>
        <taxon>Pseudomonadota</taxon>
        <taxon>Alphaproteobacteria</taxon>
        <taxon>Hyphomicrobiales</taxon>
        <taxon>Phyllobacteriaceae</taxon>
        <taxon>Phyllobacterium</taxon>
    </lineage>
</organism>
<dbReference type="PANTHER" id="PTHR46796">
    <property type="entry name" value="HTH-TYPE TRANSCRIPTIONAL ACTIVATOR RHAS-RELATED"/>
    <property type="match status" value="1"/>
</dbReference>
<comment type="caution">
    <text evidence="5">The sequence shown here is derived from an EMBL/GenBank/DDBJ whole genome shotgun (WGS) entry which is preliminary data.</text>
</comment>
<reference evidence="5 6" key="1">
    <citation type="submission" date="2018-07" db="EMBL/GenBank/DDBJ databases">
        <title>The draft genome of Phyllobacterium salinisoli.</title>
        <authorList>
            <person name="Liu L."/>
            <person name="Li L."/>
            <person name="Zhang X."/>
            <person name="Liang L."/>
        </authorList>
    </citation>
    <scope>NUCLEOTIDE SEQUENCE [LARGE SCALE GENOMIC DNA]</scope>
    <source>
        <strain evidence="5 6">LLAN61</strain>
    </source>
</reference>
<evidence type="ECO:0000256" key="2">
    <source>
        <dbReference type="ARBA" id="ARBA00023125"/>
    </source>
</evidence>
<evidence type="ECO:0000313" key="6">
    <source>
        <dbReference type="Proteomes" id="UP000253420"/>
    </source>
</evidence>
<gene>
    <name evidence="5" type="ORF">DUT91_21785</name>
</gene>
<sequence length="266" mass="29126">MYDLRSGHQPASAGVSRRRDEAGPILMLPIPDHRIVVHASAATWTRCRATGTKHLRQIGDIDLVPAGEEGGYEAAAACEALEIRLTPHVLERVAREAGRGGGRAGLEARHILRNESIVHLARALESAQREGGPGGSLYADTVGFALALQLVDMSRGRTSHRNGLSAAQLRRLFEFIEAHLDQPLTIGALAHEAGASSSHLRHWFKQATGTTVHRYVVRRRVEKARIMLLQGTLSASEVALASGFSHQSHMARWMRRELGYTPRELP</sequence>